<dbReference type="AlphaFoldDB" id="A0A3P2A4W7"/>
<feature type="region of interest" description="Disordered" evidence="6">
    <location>
        <begin position="21"/>
        <end position="67"/>
    </location>
</feature>
<evidence type="ECO:0000259" key="8">
    <source>
        <dbReference type="PROSITE" id="PS51900"/>
    </source>
</evidence>
<dbReference type="GO" id="GO:0015074">
    <property type="term" value="P:DNA integration"/>
    <property type="evidence" value="ECO:0007669"/>
    <property type="project" value="UniProtKB-KW"/>
</dbReference>
<dbReference type="InterPro" id="IPR025269">
    <property type="entry name" value="SAM-like_dom"/>
</dbReference>
<dbReference type="Gene3D" id="1.10.443.10">
    <property type="entry name" value="Intergrase catalytic core"/>
    <property type="match status" value="1"/>
</dbReference>
<keyword evidence="4" id="KW-0233">DNA recombination</keyword>
<proteinExistence type="inferred from homology"/>
<feature type="compositionally biased region" description="Basic and acidic residues" evidence="6">
    <location>
        <begin position="24"/>
        <end position="60"/>
    </location>
</feature>
<evidence type="ECO:0000256" key="5">
    <source>
        <dbReference type="PROSITE-ProRule" id="PRU01248"/>
    </source>
</evidence>
<dbReference type="InterPro" id="IPR011010">
    <property type="entry name" value="DNA_brk_join_enz"/>
</dbReference>
<dbReference type="SUPFAM" id="SSF56349">
    <property type="entry name" value="DNA breaking-rejoining enzymes"/>
    <property type="match status" value="1"/>
</dbReference>
<dbReference type="InterPro" id="IPR044068">
    <property type="entry name" value="CB"/>
</dbReference>
<dbReference type="InterPro" id="IPR050090">
    <property type="entry name" value="Tyrosine_recombinase_XerCD"/>
</dbReference>
<reference evidence="9 10" key="1">
    <citation type="submission" date="2018-11" db="EMBL/GenBank/DDBJ databases">
        <title>Genomes From Bacteria Associated with the Canine Oral Cavity: a Test Case for Automated Genome-Based Taxonomic Assignment.</title>
        <authorList>
            <person name="Coil D.A."/>
            <person name="Jospin G."/>
            <person name="Darling A.E."/>
            <person name="Wallis C."/>
            <person name="Davis I.J."/>
            <person name="Harris S."/>
            <person name="Eisen J.A."/>
            <person name="Holcombe L.J."/>
            <person name="O'Flynn C."/>
        </authorList>
    </citation>
    <scope>NUCLEOTIDE SEQUENCE [LARGE SCALE GENOMIC DNA]</scope>
    <source>
        <strain evidence="9 10">OH1047_COT-310</strain>
    </source>
</reference>
<dbReference type="InterPro" id="IPR010998">
    <property type="entry name" value="Integrase_recombinase_N"/>
</dbReference>
<evidence type="ECO:0000256" key="4">
    <source>
        <dbReference type="ARBA" id="ARBA00023172"/>
    </source>
</evidence>
<gene>
    <name evidence="9" type="ORF">EII33_10345</name>
</gene>
<dbReference type="Pfam" id="PF13102">
    <property type="entry name" value="Phage_int_SAM_5"/>
    <property type="match status" value="1"/>
</dbReference>
<protein>
    <submittedName>
        <fullName evidence="9">Recombinase</fullName>
    </submittedName>
</protein>
<evidence type="ECO:0000256" key="6">
    <source>
        <dbReference type="SAM" id="MobiDB-lite"/>
    </source>
</evidence>
<evidence type="ECO:0000256" key="2">
    <source>
        <dbReference type="ARBA" id="ARBA00022908"/>
    </source>
</evidence>
<dbReference type="InterPro" id="IPR002104">
    <property type="entry name" value="Integrase_catalytic"/>
</dbReference>
<dbReference type="Pfam" id="PF00589">
    <property type="entry name" value="Phage_integrase"/>
    <property type="match status" value="1"/>
</dbReference>
<name>A0A3P2A4W7_9BACE</name>
<dbReference type="PANTHER" id="PTHR30349:SF64">
    <property type="entry name" value="PROPHAGE INTEGRASE INTD-RELATED"/>
    <property type="match status" value="1"/>
</dbReference>
<organism evidence="9 10">
    <name type="scientific">Prevotella heparinolytica</name>
    <dbReference type="NCBI Taxonomy" id="28113"/>
    <lineage>
        <taxon>Bacteria</taxon>
        <taxon>Pseudomonadati</taxon>
        <taxon>Bacteroidota</taxon>
        <taxon>Bacteroidia</taxon>
        <taxon>Bacteroidales</taxon>
        <taxon>Bacteroidaceae</taxon>
        <taxon>Bacteroides</taxon>
    </lineage>
</organism>
<dbReference type="Proteomes" id="UP000279562">
    <property type="component" value="Unassembled WGS sequence"/>
</dbReference>
<feature type="domain" description="Tyr recombinase" evidence="7">
    <location>
        <begin position="171"/>
        <end position="367"/>
    </location>
</feature>
<evidence type="ECO:0000256" key="1">
    <source>
        <dbReference type="ARBA" id="ARBA00008857"/>
    </source>
</evidence>
<evidence type="ECO:0000313" key="9">
    <source>
        <dbReference type="EMBL" id="RRD89270.1"/>
    </source>
</evidence>
<feature type="domain" description="Core-binding (CB)" evidence="8">
    <location>
        <begin position="67"/>
        <end position="150"/>
    </location>
</feature>
<accession>A0A3P2A4W7</accession>
<keyword evidence="3 5" id="KW-0238">DNA-binding</keyword>
<dbReference type="PANTHER" id="PTHR30349">
    <property type="entry name" value="PHAGE INTEGRASE-RELATED"/>
    <property type="match status" value="1"/>
</dbReference>
<dbReference type="EMBL" id="RQYF01000055">
    <property type="protein sequence ID" value="RRD89270.1"/>
    <property type="molecule type" value="Genomic_DNA"/>
</dbReference>
<evidence type="ECO:0000313" key="10">
    <source>
        <dbReference type="Proteomes" id="UP000279562"/>
    </source>
</evidence>
<evidence type="ECO:0000256" key="3">
    <source>
        <dbReference type="ARBA" id="ARBA00023125"/>
    </source>
</evidence>
<comment type="caution">
    <text evidence="9">The sequence shown here is derived from an EMBL/GenBank/DDBJ whole genome shotgun (WGS) entry which is preliminary data.</text>
</comment>
<keyword evidence="2" id="KW-0229">DNA integration</keyword>
<sequence length="375" mass="42090">MIQMFSILSYFRSADGLQRTCSAGKRDKGKEEKAVKERQEEKADAKKKLQEKEAKEEKGAGKVRKARTASPTLSSFVRVAAGGLSRSTAENYRTAVRSFVRFNSGRDVPLSALDAETLRRYERWLREGGVCPNTSSCYLRSLRAIYNKAAAKRLVKDRTPFKGMFTGNERTVKRSIGAEEMRRLVLTPFPPPCGGGSGKEAAPAPGASALDLFLFSFYAMGMPFTDLAHLRKRQVKDGVLTYRRRKTGRQVRVKLEKCMLDILGRYKAEGTDYLFPILYKVKDGRICPVSYPCALNRYNRSLKQLARQAGIGVNLTSYVARHSWASIAYEHGVDLPVISKALGHTDTKTTLIYIEGIKDERLAEANRELLERIRA</sequence>
<dbReference type="Gene3D" id="1.10.150.130">
    <property type="match status" value="1"/>
</dbReference>
<dbReference type="GO" id="GO:0006310">
    <property type="term" value="P:DNA recombination"/>
    <property type="evidence" value="ECO:0007669"/>
    <property type="project" value="UniProtKB-KW"/>
</dbReference>
<dbReference type="InterPro" id="IPR013762">
    <property type="entry name" value="Integrase-like_cat_sf"/>
</dbReference>
<dbReference type="GO" id="GO:0003677">
    <property type="term" value="F:DNA binding"/>
    <property type="evidence" value="ECO:0007669"/>
    <property type="project" value="UniProtKB-UniRule"/>
</dbReference>
<dbReference type="CDD" id="cd01185">
    <property type="entry name" value="INTN1_C_like"/>
    <property type="match status" value="1"/>
</dbReference>
<dbReference type="PROSITE" id="PS51898">
    <property type="entry name" value="TYR_RECOMBINASE"/>
    <property type="match status" value="1"/>
</dbReference>
<comment type="similarity">
    <text evidence="1">Belongs to the 'phage' integrase family.</text>
</comment>
<dbReference type="PROSITE" id="PS51900">
    <property type="entry name" value="CB"/>
    <property type="match status" value="1"/>
</dbReference>
<keyword evidence="10" id="KW-1185">Reference proteome</keyword>
<evidence type="ECO:0000259" key="7">
    <source>
        <dbReference type="PROSITE" id="PS51898"/>
    </source>
</evidence>